<dbReference type="HOGENOM" id="CLU_021730_0_0_1"/>
<gene>
    <name evidence="1" type="ORF">CGI_10004969</name>
</gene>
<dbReference type="Pfam" id="PF15907">
    <property type="entry name" value="Itfg2"/>
    <property type="match status" value="1"/>
</dbReference>
<dbReference type="AlphaFoldDB" id="K1PHB2"/>
<organism evidence="1">
    <name type="scientific">Magallana gigas</name>
    <name type="common">Pacific oyster</name>
    <name type="synonym">Crassostrea gigas</name>
    <dbReference type="NCBI Taxonomy" id="29159"/>
    <lineage>
        <taxon>Eukaryota</taxon>
        <taxon>Metazoa</taxon>
        <taxon>Spiralia</taxon>
        <taxon>Lophotrochozoa</taxon>
        <taxon>Mollusca</taxon>
        <taxon>Bivalvia</taxon>
        <taxon>Autobranchia</taxon>
        <taxon>Pteriomorphia</taxon>
        <taxon>Ostreida</taxon>
        <taxon>Ostreoidea</taxon>
        <taxon>Ostreidae</taxon>
        <taxon>Magallana</taxon>
    </lineage>
</organism>
<dbReference type="InterPro" id="IPR031793">
    <property type="entry name" value="KICSTOR_ITFG2"/>
</dbReference>
<dbReference type="SUPFAM" id="SSF69318">
    <property type="entry name" value="Integrin alpha N-terminal domain"/>
    <property type="match status" value="1"/>
</dbReference>
<dbReference type="PANTHER" id="PTHR16317:SF1">
    <property type="entry name" value="KICSTOR COMPLEX PROTEIN ITFG2"/>
    <property type="match status" value="1"/>
</dbReference>
<accession>K1PHB2</accession>
<dbReference type="InterPro" id="IPR028994">
    <property type="entry name" value="Integrin_alpha_N"/>
</dbReference>
<sequence>MWRNVSFVERIELDFSGNIFNHAIVLGDVDNDQGHELAVGNTDGDLAIFKGSSKSPWKRCSSLGMITCIGVGDVFNKGKNVLVALTAEGWCNIFDIKADSSSETSKDLEAGDHLAPTFNQHLPANGKVLLIEDVDGDGKVELTVAYSDRVVRCFRWSTVQDPETEEVTNNLIQIQKWQLAGQIGSLTVNFTEEGHPELLVAQPGGEYVTMTFKQGSELDLSSDSEGYNEEVLKSDQRANQSASTEIIGGISRQTSKQPGTYYAICTLDGNLLLVEKKQILWSLQVDHQLFSLKKLDVTGNGKEEVVCCSWDGQTYIVNHNRAVVRYQFQESVAAFTAGLYGVDNNPSFVYATYNNKIYIYNSIQLPQVESTNLIEVMEKRENTQELLDKIGLQGTDGLQSDSNFFSIMLTPPSSEICTTGCCMGGGTIRDCDFTCILGE</sequence>
<protein>
    <submittedName>
        <fullName evidence="1">Integrin-alpha FG-GAP repeat-containing protein 2</fullName>
    </submittedName>
</protein>
<dbReference type="EMBL" id="JH818294">
    <property type="protein sequence ID" value="EKC20948.1"/>
    <property type="molecule type" value="Genomic_DNA"/>
</dbReference>
<proteinExistence type="predicted"/>
<evidence type="ECO:0000313" key="1">
    <source>
        <dbReference type="EMBL" id="EKC20948.1"/>
    </source>
</evidence>
<name>K1PHB2_MAGGI</name>
<keyword evidence="1" id="KW-0401">Integrin</keyword>
<reference evidence="1" key="1">
    <citation type="journal article" date="2012" name="Nature">
        <title>The oyster genome reveals stress adaptation and complexity of shell formation.</title>
        <authorList>
            <person name="Zhang G."/>
            <person name="Fang X."/>
            <person name="Guo X."/>
            <person name="Li L."/>
            <person name="Luo R."/>
            <person name="Xu F."/>
            <person name="Yang P."/>
            <person name="Zhang L."/>
            <person name="Wang X."/>
            <person name="Qi H."/>
            <person name="Xiong Z."/>
            <person name="Que H."/>
            <person name="Xie Y."/>
            <person name="Holland P.W."/>
            <person name="Paps J."/>
            <person name="Zhu Y."/>
            <person name="Wu F."/>
            <person name="Chen Y."/>
            <person name="Wang J."/>
            <person name="Peng C."/>
            <person name="Meng J."/>
            <person name="Yang L."/>
            <person name="Liu J."/>
            <person name="Wen B."/>
            <person name="Zhang N."/>
            <person name="Huang Z."/>
            <person name="Zhu Q."/>
            <person name="Feng Y."/>
            <person name="Mount A."/>
            <person name="Hedgecock D."/>
            <person name="Xu Z."/>
            <person name="Liu Y."/>
            <person name="Domazet-Loso T."/>
            <person name="Du Y."/>
            <person name="Sun X."/>
            <person name="Zhang S."/>
            <person name="Liu B."/>
            <person name="Cheng P."/>
            <person name="Jiang X."/>
            <person name="Li J."/>
            <person name="Fan D."/>
            <person name="Wang W."/>
            <person name="Fu W."/>
            <person name="Wang T."/>
            <person name="Wang B."/>
            <person name="Zhang J."/>
            <person name="Peng Z."/>
            <person name="Li Y."/>
            <person name="Li N."/>
            <person name="Wang J."/>
            <person name="Chen M."/>
            <person name="He Y."/>
            <person name="Tan F."/>
            <person name="Song X."/>
            <person name="Zheng Q."/>
            <person name="Huang R."/>
            <person name="Yang H."/>
            <person name="Du X."/>
            <person name="Chen L."/>
            <person name="Yang M."/>
            <person name="Gaffney P.M."/>
            <person name="Wang S."/>
            <person name="Luo L."/>
            <person name="She Z."/>
            <person name="Ming Y."/>
            <person name="Huang W."/>
            <person name="Zhang S."/>
            <person name="Huang B."/>
            <person name="Zhang Y."/>
            <person name="Qu T."/>
            <person name="Ni P."/>
            <person name="Miao G."/>
            <person name="Wang J."/>
            <person name="Wang Q."/>
            <person name="Steinberg C.E."/>
            <person name="Wang H."/>
            <person name="Li N."/>
            <person name="Qian L."/>
            <person name="Zhang G."/>
            <person name="Li Y."/>
            <person name="Yang H."/>
            <person name="Liu X."/>
            <person name="Wang J."/>
            <person name="Yin Y."/>
            <person name="Wang J."/>
        </authorList>
    </citation>
    <scope>NUCLEOTIDE SEQUENCE [LARGE SCALE GENOMIC DNA]</scope>
    <source>
        <strain evidence="1">05x7-T-G4-1.051#20</strain>
    </source>
</reference>
<dbReference type="GO" id="GO:0007229">
    <property type="term" value="P:integrin-mediated signaling pathway"/>
    <property type="evidence" value="ECO:0007669"/>
    <property type="project" value="UniProtKB-KW"/>
</dbReference>
<dbReference type="GO" id="GO:0032006">
    <property type="term" value="P:regulation of TOR signaling"/>
    <property type="evidence" value="ECO:0007669"/>
    <property type="project" value="TreeGrafter"/>
</dbReference>
<dbReference type="PANTHER" id="PTHR16317">
    <property type="entry name" value="INTEGRIN ALPHA REPEAT DOMAIN-CONTAINING"/>
    <property type="match status" value="1"/>
</dbReference>
<dbReference type="InParanoid" id="K1PHB2"/>